<dbReference type="InterPro" id="IPR013783">
    <property type="entry name" value="Ig-like_fold"/>
</dbReference>
<dbReference type="PROSITE" id="PS50835">
    <property type="entry name" value="IG_LIKE"/>
    <property type="match status" value="1"/>
</dbReference>
<dbReference type="AlphaFoldDB" id="A0A336LXJ8"/>
<dbReference type="InterPro" id="IPR013106">
    <property type="entry name" value="Ig_V-set"/>
</dbReference>
<dbReference type="InterPro" id="IPR007110">
    <property type="entry name" value="Ig-like_dom"/>
</dbReference>
<dbReference type="SUPFAM" id="SSF48726">
    <property type="entry name" value="Immunoglobulin"/>
    <property type="match status" value="1"/>
</dbReference>
<dbReference type="Gene3D" id="2.60.40.10">
    <property type="entry name" value="Immunoglobulins"/>
    <property type="match status" value="1"/>
</dbReference>
<dbReference type="InterPro" id="IPR003599">
    <property type="entry name" value="Ig_sub"/>
</dbReference>
<protein>
    <submittedName>
        <fullName evidence="2">CSON004505 protein</fullName>
    </submittedName>
</protein>
<name>A0A336LXJ8_CULSO</name>
<dbReference type="PANTHER" id="PTHR23278:SF25">
    <property type="entry name" value="GH14967P"/>
    <property type="match status" value="1"/>
</dbReference>
<proteinExistence type="predicted"/>
<dbReference type="PANTHER" id="PTHR23278">
    <property type="entry name" value="SIDESTEP PROTEIN"/>
    <property type="match status" value="1"/>
</dbReference>
<evidence type="ECO:0000259" key="1">
    <source>
        <dbReference type="PROSITE" id="PS50835"/>
    </source>
</evidence>
<dbReference type="VEuPathDB" id="VectorBase:CSON004505"/>
<sequence>MSPIKNITNELRLQANVIDEVATFPMINMEALIGETVYLPCNISTQEINDDVILILWYREDKGTPIYSVDVRERDTKSAKRWSDETVFANRAYFIFEKLPGELAVQSVRESDTGIYRCRVDFKVAQTRNIKVNLTIIGKYIKFFFYVNSVIFKENKFCIDIY</sequence>
<evidence type="ECO:0000313" key="2">
    <source>
        <dbReference type="EMBL" id="SSX21383.1"/>
    </source>
</evidence>
<dbReference type="EMBL" id="UFQT01000189">
    <property type="protein sequence ID" value="SSX21383.1"/>
    <property type="molecule type" value="Genomic_DNA"/>
</dbReference>
<dbReference type="Pfam" id="PF07686">
    <property type="entry name" value="V-set"/>
    <property type="match status" value="1"/>
</dbReference>
<gene>
    <name evidence="2" type="primary">CSON004505</name>
</gene>
<feature type="domain" description="Ig-like" evidence="1">
    <location>
        <begin position="19"/>
        <end position="135"/>
    </location>
</feature>
<organism evidence="2">
    <name type="scientific">Culicoides sonorensis</name>
    <name type="common">Biting midge</name>
    <dbReference type="NCBI Taxonomy" id="179676"/>
    <lineage>
        <taxon>Eukaryota</taxon>
        <taxon>Metazoa</taxon>
        <taxon>Ecdysozoa</taxon>
        <taxon>Arthropoda</taxon>
        <taxon>Hexapoda</taxon>
        <taxon>Insecta</taxon>
        <taxon>Pterygota</taxon>
        <taxon>Neoptera</taxon>
        <taxon>Endopterygota</taxon>
        <taxon>Diptera</taxon>
        <taxon>Nematocera</taxon>
        <taxon>Chironomoidea</taxon>
        <taxon>Ceratopogonidae</taxon>
        <taxon>Ceratopogoninae</taxon>
        <taxon>Culicoides</taxon>
        <taxon>Monoculicoides</taxon>
    </lineage>
</organism>
<reference evidence="2" key="1">
    <citation type="submission" date="2018-07" db="EMBL/GenBank/DDBJ databases">
        <authorList>
            <person name="Quirk P.G."/>
            <person name="Krulwich T.A."/>
        </authorList>
    </citation>
    <scope>NUCLEOTIDE SEQUENCE</scope>
</reference>
<dbReference type="SMART" id="SM00409">
    <property type="entry name" value="IG"/>
    <property type="match status" value="1"/>
</dbReference>
<dbReference type="InterPro" id="IPR036179">
    <property type="entry name" value="Ig-like_dom_sf"/>
</dbReference>
<accession>A0A336LXJ8</accession>
<dbReference type="OMA" id="ERWNDEN"/>